<dbReference type="AlphaFoldDB" id="A0A550BVE1"/>
<accession>A0A550BVE1</accession>
<gene>
    <name evidence="2" type="ORF">BD626DRAFT_619122</name>
</gene>
<feature type="compositionally biased region" description="Polar residues" evidence="1">
    <location>
        <begin position="1"/>
        <end position="17"/>
    </location>
</feature>
<sequence>MSSTASNRTARQSSGNPHRNHDVYIRRVNDLALQLNGDRDWSAGPASNARDALSKIRALMNDKVDPVFSSLFDNLPESGYLFEDDDLVGVVLEDLDRFSMTCEAVCNTADLGPYSDLDDRLYAMWPHALKWLSFFHPGAGRIRAPTTAPNLHLVLTNLALIYLSIFQANRGHAERLLVERPDMLHPAFDLWLYFPRYVPPIARPSGFDPVDTIHNILNAVSYIRNLVSAWDDPHMQRRARTMPISTSDARMIFVRELRRHVRGKGGLHVHFAKQNQYLTELPISPELAQDVWFVQFQLQEQILHLPTFRLDVSPRSFLRSVVSAGDYCIQRGLYMCASQAVSLILSVCEAGGSNRTLIRSIEAGAYTLLVDAGSKSGENRPVFDFSRRLSLGLAQQSVLRTFHRLHGDRYVSPEKIARDPKEVSYAQTVLYNYCYRYTLYAAVRDRGGGLAHVPCSNDTSVRGRISVARFVSVLVETYITARRSVNRRTGAGRIAKHAAQQTALGVCMRPPEVVSGVLEVLAQGKQPIVVIEAIPEYPGVRVLVRSYEGDAPLPDPTEPIRDAFVEVRITLGHIEHARVLPFTYHIAFFTSA</sequence>
<organism evidence="2 3">
    <name type="scientific">Schizophyllum amplum</name>
    <dbReference type="NCBI Taxonomy" id="97359"/>
    <lineage>
        <taxon>Eukaryota</taxon>
        <taxon>Fungi</taxon>
        <taxon>Dikarya</taxon>
        <taxon>Basidiomycota</taxon>
        <taxon>Agaricomycotina</taxon>
        <taxon>Agaricomycetes</taxon>
        <taxon>Agaricomycetidae</taxon>
        <taxon>Agaricales</taxon>
        <taxon>Schizophyllaceae</taxon>
        <taxon>Schizophyllum</taxon>
    </lineage>
</organism>
<protein>
    <submittedName>
        <fullName evidence="2">Uncharacterized protein</fullName>
    </submittedName>
</protein>
<feature type="region of interest" description="Disordered" evidence="1">
    <location>
        <begin position="1"/>
        <end position="21"/>
    </location>
</feature>
<comment type="caution">
    <text evidence="2">The sequence shown here is derived from an EMBL/GenBank/DDBJ whole genome shotgun (WGS) entry which is preliminary data.</text>
</comment>
<dbReference type="Proteomes" id="UP000320762">
    <property type="component" value="Unassembled WGS sequence"/>
</dbReference>
<proteinExistence type="predicted"/>
<reference evidence="2 3" key="1">
    <citation type="journal article" date="2019" name="New Phytol.">
        <title>Comparative genomics reveals unique wood-decay strategies and fruiting body development in the Schizophyllaceae.</title>
        <authorList>
            <person name="Almasi E."/>
            <person name="Sahu N."/>
            <person name="Krizsan K."/>
            <person name="Balint B."/>
            <person name="Kovacs G.M."/>
            <person name="Kiss B."/>
            <person name="Cseklye J."/>
            <person name="Drula E."/>
            <person name="Henrissat B."/>
            <person name="Nagy I."/>
            <person name="Chovatia M."/>
            <person name="Adam C."/>
            <person name="LaButti K."/>
            <person name="Lipzen A."/>
            <person name="Riley R."/>
            <person name="Grigoriev I.V."/>
            <person name="Nagy L.G."/>
        </authorList>
    </citation>
    <scope>NUCLEOTIDE SEQUENCE [LARGE SCALE GENOMIC DNA]</scope>
    <source>
        <strain evidence="2 3">NL-1724</strain>
    </source>
</reference>
<evidence type="ECO:0000313" key="2">
    <source>
        <dbReference type="EMBL" id="TRM56512.1"/>
    </source>
</evidence>
<keyword evidence="3" id="KW-1185">Reference proteome</keyword>
<evidence type="ECO:0000313" key="3">
    <source>
        <dbReference type="Proteomes" id="UP000320762"/>
    </source>
</evidence>
<evidence type="ECO:0000256" key="1">
    <source>
        <dbReference type="SAM" id="MobiDB-lite"/>
    </source>
</evidence>
<dbReference type="OrthoDB" id="10328604at2759"/>
<dbReference type="EMBL" id="VDMD01000068">
    <property type="protein sequence ID" value="TRM56512.1"/>
    <property type="molecule type" value="Genomic_DNA"/>
</dbReference>
<name>A0A550BVE1_9AGAR</name>